<evidence type="ECO:0000259" key="4">
    <source>
        <dbReference type="Pfam" id="PF22725"/>
    </source>
</evidence>
<dbReference type="RefSeq" id="WP_147166203.1">
    <property type="nucleotide sequence ID" value="NZ_VOOR01000006.1"/>
</dbReference>
<dbReference type="InterPro" id="IPR036291">
    <property type="entry name" value="NAD(P)-bd_dom_sf"/>
</dbReference>
<dbReference type="PANTHER" id="PTHR22604">
    <property type="entry name" value="OXIDOREDUCTASES"/>
    <property type="match status" value="1"/>
</dbReference>
<dbReference type="PANTHER" id="PTHR22604:SF105">
    <property type="entry name" value="TRANS-1,2-DIHYDROBENZENE-1,2-DIOL DEHYDROGENASE"/>
    <property type="match status" value="1"/>
</dbReference>
<accession>A0A5C6S1Z1</accession>
<dbReference type="GO" id="GO:0000166">
    <property type="term" value="F:nucleotide binding"/>
    <property type="evidence" value="ECO:0007669"/>
    <property type="project" value="InterPro"/>
</dbReference>
<dbReference type="Pfam" id="PF01408">
    <property type="entry name" value="GFO_IDH_MocA"/>
    <property type="match status" value="1"/>
</dbReference>
<dbReference type="SUPFAM" id="SSF51735">
    <property type="entry name" value="NAD(P)-binding Rossmann-fold domains"/>
    <property type="match status" value="1"/>
</dbReference>
<protein>
    <submittedName>
        <fullName evidence="5">Gfo/Idh/MocA family oxidoreductase</fullName>
    </submittedName>
</protein>
<dbReference type="InterPro" id="IPR050984">
    <property type="entry name" value="Gfo/Idh/MocA_domain"/>
</dbReference>
<dbReference type="EMBL" id="VOOR01000006">
    <property type="protein sequence ID" value="TXB67622.1"/>
    <property type="molecule type" value="Genomic_DNA"/>
</dbReference>
<dbReference type="Gene3D" id="3.30.360.10">
    <property type="entry name" value="Dihydrodipicolinate Reductase, domain 2"/>
    <property type="match status" value="1"/>
</dbReference>
<name>A0A5C6S1Z1_9BACT</name>
<dbReference type="GO" id="GO:0016491">
    <property type="term" value="F:oxidoreductase activity"/>
    <property type="evidence" value="ECO:0007669"/>
    <property type="project" value="UniProtKB-KW"/>
</dbReference>
<feature type="domain" description="GFO/IDH/MocA-like oxidoreductase" evidence="4">
    <location>
        <begin position="134"/>
        <end position="247"/>
    </location>
</feature>
<keyword evidence="6" id="KW-1185">Reference proteome</keyword>
<dbReference type="AlphaFoldDB" id="A0A5C6S1Z1"/>
<organism evidence="5 6">
    <name type="scientific">Phaeodactylibacter luteus</name>
    <dbReference type="NCBI Taxonomy" id="1564516"/>
    <lineage>
        <taxon>Bacteria</taxon>
        <taxon>Pseudomonadati</taxon>
        <taxon>Bacteroidota</taxon>
        <taxon>Saprospiria</taxon>
        <taxon>Saprospirales</taxon>
        <taxon>Haliscomenobacteraceae</taxon>
        <taxon>Phaeodactylibacter</taxon>
    </lineage>
</organism>
<gene>
    <name evidence="5" type="ORF">FRY97_04310</name>
</gene>
<evidence type="ECO:0000313" key="6">
    <source>
        <dbReference type="Proteomes" id="UP000321580"/>
    </source>
</evidence>
<comment type="similarity">
    <text evidence="1">Belongs to the Gfo/Idh/MocA family.</text>
</comment>
<evidence type="ECO:0000256" key="2">
    <source>
        <dbReference type="ARBA" id="ARBA00023002"/>
    </source>
</evidence>
<dbReference type="Proteomes" id="UP000321580">
    <property type="component" value="Unassembled WGS sequence"/>
</dbReference>
<evidence type="ECO:0000256" key="1">
    <source>
        <dbReference type="ARBA" id="ARBA00010928"/>
    </source>
</evidence>
<dbReference type="OrthoDB" id="9815825at2"/>
<dbReference type="Pfam" id="PF22725">
    <property type="entry name" value="GFO_IDH_MocA_C3"/>
    <property type="match status" value="1"/>
</dbReference>
<dbReference type="SUPFAM" id="SSF55347">
    <property type="entry name" value="Glyceraldehyde-3-phosphate dehydrogenase-like, C-terminal domain"/>
    <property type="match status" value="1"/>
</dbReference>
<reference evidence="5 6" key="1">
    <citation type="submission" date="2019-08" db="EMBL/GenBank/DDBJ databases">
        <title>Genome of Phaeodactylibacter luteus.</title>
        <authorList>
            <person name="Bowman J.P."/>
        </authorList>
    </citation>
    <scope>NUCLEOTIDE SEQUENCE [LARGE SCALE GENOMIC DNA]</scope>
    <source>
        <strain evidence="5 6">KCTC 42180</strain>
    </source>
</reference>
<sequence>MTKAINWGIIGPGKIAHKFAQDLAQVEGARLSAVLSRSEERAREFARAYEAPHAYADPGAFLACPELDIVYIATPHSHHYEHAMRCLRAGVPVLCEKAFALNSAQAREMTGLAREKGVFLMEALWTRFLPSTIKVLELIEQGAIGRPLSVKADFGFKAQPDPEGRLFSPSLAGGALLDIGIYPVFLAYLILGQPGKLQAMAQFSPTGVDQELGVLFHYDNGGMAHLHATLQALTKTEAFIYGEEGTIHWHTRWHEPSSFSLISPEGRLSNFHFDWDGNGYVYEAKEAMRCLREGLQESPLWPLQQTEGLMALLDQVRSAIGLKYPGEA</sequence>
<proteinExistence type="inferred from homology"/>
<evidence type="ECO:0000259" key="3">
    <source>
        <dbReference type="Pfam" id="PF01408"/>
    </source>
</evidence>
<feature type="domain" description="Gfo/Idh/MocA-like oxidoreductase N-terminal" evidence="3">
    <location>
        <begin position="5"/>
        <end position="122"/>
    </location>
</feature>
<dbReference type="InterPro" id="IPR055170">
    <property type="entry name" value="GFO_IDH_MocA-like_dom"/>
</dbReference>
<evidence type="ECO:0000313" key="5">
    <source>
        <dbReference type="EMBL" id="TXB67622.1"/>
    </source>
</evidence>
<comment type="caution">
    <text evidence="5">The sequence shown here is derived from an EMBL/GenBank/DDBJ whole genome shotgun (WGS) entry which is preliminary data.</text>
</comment>
<dbReference type="InterPro" id="IPR000683">
    <property type="entry name" value="Gfo/Idh/MocA-like_OxRdtase_N"/>
</dbReference>
<keyword evidence="2" id="KW-0560">Oxidoreductase</keyword>
<dbReference type="Gene3D" id="3.40.50.720">
    <property type="entry name" value="NAD(P)-binding Rossmann-like Domain"/>
    <property type="match status" value="1"/>
</dbReference>